<feature type="region of interest" description="Disordered" evidence="1">
    <location>
        <begin position="77"/>
        <end position="117"/>
    </location>
</feature>
<sequence length="117" mass="13284">MSISIILDTFKGTIDMAIQEFAKVAGAKVCELIDEKKEDLWETGMKVALTKFDQDPEFNKSLLQKITDAVEKNIKELKPVAETTETPEVKGGSLSKRKSKRRQPKKRVQGKSRKQYI</sequence>
<protein>
    <submittedName>
        <fullName evidence="2">Uncharacterized protein</fullName>
    </submittedName>
</protein>
<feature type="compositionally biased region" description="Basic residues" evidence="1">
    <location>
        <begin position="95"/>
        <end position="117"/>
    </location>
</feature>
<organism evidence="2">
    <name type="scientific">viral metagenome</name>
    <dbReference type="NCBI Taxonomy" id="1070528"/>
    <lineage>
        <taxon>unclassified sequences</taxon>
        <taxon>metagenomes</taxon>
        <taxon>organismal metagenomes</taxon>
    </lineage>
</organism>
<evidence type="ECO:0000256" key="1">
    <source>
        <dbReference type="SAM" id="MobiDB-lite"/>
    </source>
</evidence>
<evidence type="ECO:0000313" key="2">
    <source>
        <dbReference type="EMBL" id="QHT18207.1"/>
    </source>
</evidence>
<reference evidence="2" key="1">
    <citation type="journal article" date="2020" name="Nature">
        <title>Giant virus diversity and host interactions through global metagenomics.</title>
        <authorList>
            <person name="Schulz F."/>
            <person name="Roux S."/>
            <person name="Paez-Espino D."/>
            <person name="Jungbluth S."/>
            <person name="Walsh D.A."/>
            <person name="Denef V.J."/>
            <person name="McMahon K.D."/>
            <person name="Konstantinidis K.T."/>
            <person name="Eloe-Fadrosh E.A."/>
            <person name="Kyrpides N.C."/>
            <person name="Woyke T."/>
        </authorList>
    </citation>
    <scope>NUCLEOTIDE SEQUENCE</scope>
    <source>
        <strain evidence="2">GVMAG-M-3300023174-3</strain>
    </source>
</reference>
<dbReference type="AlphaFoldDB" id="A0A6C0DNM8"/>
<name>A0A6C0DNM8_9ZZZZ</name>
<proteinExistence type="predicted"/>
<accession>A0A6C0DNM8</accession>
<dbReference type="EMBL" id="MN739650">
    <property type="protein sequence ID" value="QHT18207.1"/>
    <property type="molecule type" value="Genomic_DNA"/>
</dbReference>